<organism evidence="2 3">
    <name type="scientific">Negativicoccus succinicivorans DORA_17_25</name>
    <dbReference type="NCBI Taxonomy" id="1403945"/>
    <lineage>
        <taxon>Bacteria</taxon>
        <taxon>Bacillati</taxon>
        <taxon>Bacillota</taxon>
        <taxon>Negativicutes</taxon>
        <taxon>Veillonellales</taxon>
        <taxon>Veillonellaceae</taxon>
        <taxon>Negativicoccus</taxon>
    </lineage>
</organism>
<dbReference type="InterPro" id="IPR017871">
    <property type="entry name" value="ABC_transporter-like_CS"/>
</dbReference>
<evidence type="ECO:0000259" key="1">
    <source>
        <dbReference type="PROSITE" id="PS50893"/>
    </source>
</evidence>
<dbReference type="SUPFAM" id="SSF52540">
    <property type="entry name" value="P-loop containing nucleoside triphosphate hydrolases"/>
    <property type="match status" value="1"/>
</dbReference>
<dbReference type="GO" id="GO:0016887">
    <property type="term" value="F:ATP hydrolysis activity"/>
    <property type="evidence" value="ECO:0007669"/>
    <property type="project" value="InterPro"/>
</dbReference>
<sequence length="178" mass="19667">GGHDVSALQQQLSQLVAVLDQQAYLFDTSILNNVRMGNLSATDEQIKIAIQQAGLQPLIDRLPGGYNTSMQEAGTRFSGGERQRFALARILLQDAPIVILDEPTVSLDPKTEHEVLQQIFTVLADRTIIWVTHHLTGIWAVDQVYFLEKGQFTLSGTPTDLAKNATHFQQLLAMDDLG</sequence>
<comment type="caution">
    <text evidence="2">The sequence shown here is derived from an EMBL/GenBank/DDBJ whole genome shotgun (WGS) entry which is preliminary data.</text>
</comment>
<dbReference type="GO" id="GO:0005524">
    <property type="term" value="F:ATP binding"/>
    <property type="evidence" value="ECO:0007669"/>
    <property type="project" value="InterPro"/>
</dbReference>
<name>W1UAN2_9FIRM</name>
<dbReference type="PROSITE" id="PS50893">
    <property type="entry name" value="ABC_TRANSPORTER_2"/>
    <property type="match status" value="1"/>
</dbReference>
<proteinExistence type="predicted"/>
<gene>
    <name evidence="2" type="ORF">Q612_NSC00126G0002</name>
</gene>
<dbReference type="RefSeq" id="WP_024047834.1">
    <property type="nucleotide sequence ID" value="NZ_AZMC01000126.1"/>
</dbReference>
<dbReference type="Gene3D" id="3.40.50.300">
    <property type="entry name" value="P-loop containing nucleotide triphosphate hydrolases"/>
    <property type="match status" value="1"/>
</dbReference>
<dbReference type="Proteomes" id="UP000018840">
    <property type="component" value="Unassembled WGS sequence"/>
</dbReference>
<reference evidence="2 3" key="1">
    <citation type="submission" date="2013-12" db="EMBL/GenBank/DDBJ databases">
        <title>A Varibaculum cambriense genome reconstructed from a premature infant gut community with otherwise low bacterial novelty that shifts toward anaerobic metabolism during the third week of life.</title>
        <authorList>
            <person name="Brown C.T."/>
            <person name="Sharon I."/>
            <person name="Thomas B.C."/>
            <person name="Castelle C.J."/>
            <person name="Morowitz M.J."/>
            <person name="Banfield J.F."/>
        </authorList>
    </citation>
    <scope>NUCLEOTIDE SEQUENCE [LARGE SCALE GENOMIC DNA]</scope>
    <source>
        <strain evidence="3">DORA_17_25</strain>
    </source>
</reference>
<protein>
    <recommendedName>
        <fullName evidence="1">ABC transporter domain-containing protein</fullName>
    </recommendedName>
</protein>
<feature type="domain" description="ABC transporter" evidence="1">
    <location>
        <begin position="2"/>
        <end position="174"/>
    </location>
</feature>
<dbReference type="PANTHER" id="PTHR43394">
    <property type="entry name" value="ATP-DEPENDENT PERMEASE MDL1, MITOCHONDRIAL"/>
    <property type="match status" value="1"/>
</dbReference>
<dbReference type="PROSITE" id="PS00211">
    <property type="entry name" value="ABC_TRANSPORTER_1"/>
    <property type="match status" value="1"/>
</dbReference>
<dbReference type="InterPro" id="IPR039421">
    <property type="entry name" value="Type_1_exporter"/>
</dbReference>
<feature type="non-terminal residue" evidence="2">
    <location>
        <position position="1"/>
    </location>
</feature>
<dbReference type="AlphaFoldDB" id="W1UAN2"/>
<dbReference type="GO" id="GO:0015421">
    <property type="term" value="F:ABC-type oligopeptide transporter activity"/>
    <property type="evidence" value="ECO:0007669"/>
    <property type="project" value="TreeGrafter"/>
</dbReference>
<dbReference type="InterPro" id="IPR027417">
    <property type="entry name" value="P-loop_NTPase"/>
</dbReference>
<accession>W1UAN2</accession>
<evidence type="ECO:0000313" key="2">
    <source>
        <dbReference type="EMBL" id="ETI89729.1"/>
    </source>
</evidence>
<dbReference type="Pfam" id="PF00005">
    <property type="entry name" value="ABC_tran"/>
    <property type="match status" value="1"/>
</dbReference>
<evidence type="ECO:0000313" key="3">
    <source>
        <dbReference type="Proteomes" id="UP000018840"/>
    </source>
</evidence>
<dbReference type="EMBL" id="AZMC01000126">
    <property type="protein sequence ID" value="ETI89729.1"/>
    <property type="molecule type" value="Genomic_DNA"/>
</dbReference>
<dbReference type="PANTHER" id="PTHR43394:SF1">
    <property type="entry name" value="ATP-BINDING CASSETTE SUB-FAMILY B MEMBER 10, MITOCHONDRIAL"/>
    <property type="match status" value="1"/>
</dbReference>
<dbReference type="InterPro" id="IPR003439">
    <property type="entry name" value="ABC_transporter-like_ATP-bd"/>
</dbReference>